<organism evidence="8 9">
    <name type="scientific">Nocardioides aquiterrae</name>
    <dbReference type="NCBI Taxonomy" id="203799"/>
    <lineage>
        <taxon>Bacteria</taxon>
        <taxon>Bacillati</taxon>
        <taxon>Actinomycetota</taxon>
        <taxon>Actinomycetes</taxon>
        <taxon>Propionibacteriales</taxon>
        <taxon>Nocardioidaceae</taxon>
        <taxon>Nocardioides</taxon>
    </lineage>
</organism>
<keyword evidence="3" id="KW-0813">Transport</keyword>
<dbReference type="PANTHER" id="PTHR30290:SF10">
    <property type="entry name" value="PERIPLASMIC OLIGOPEPTIDE-BINDING PROTEIN-RELATED"/>
    <property type="match status" value="1"/>
</dbReference>
<dbReference type="EMBL" id="BAAAJE010000001">
    <property type="protein sequence ID" value="GAA1125455.1"/>
    <property type="molecule type" value="Genomic_DNA"/>
</dbReference>
<dbReference type="InterPro" id="IPR000914">
    <property type="entry name" value="SBP_5_dom"/>
</dbReference>
<dbReference type="Gene3D" id="3.90.76.10">
    <property type="entry name" value="Dipeptide-binding Protein, Domain 1"/>
    <property type="match status" value="1"/>
</dbReference>
<dbReference type="PROSITE" id="PS51318">
    <property type="entry name" value="TAT"/>
    <property type="match status" value="1"/>
</dbReference>
<keyword evidence="9" id="KW-1185">Reference proteome</keyword>
<dbReference type="Pfam" id="PF10518">
    <property type="entry name" value="TAT_signal"/>
    <property type="match status" value="1"/>
</dbReference>
<dbReference type="PROSITE" id="PS51257">
    <property type="entry name" value="PROKAR_LIPOPROTEIN"/>
    <property type="match status" value="1"/>
</dbReference>
<dbReference type="Proteomes" id="UP001499979">
    <property type="component" value="Unassembled WGS sequence"/>
</dbReference>
<dbReference type="Gene3D" id="3.40.190.10">
    <property type="entry name" value="Periplasmic binding protein-like II"/>
    <property type="match status" value="1"/>
</dbReference>
<dbReference type="PANTHER" id="PTHR30290">
    <property type="entry name" value="PERIPLASMIC BINDING COMPONENT OF ABC TRANSPORTER"/>
    <property type="match status" value="1"/>
</dbReference>
<sequence>MNTHLSRRWFLKGTLATAAVAGLSACSASGGSGQSGSRTLVYVDSDTPPSFDTDTNGAQDTGENIVANCYGGDIVAFDKVAGPGGVLMADVLRPGVRGGIANGFAEQIDVSDDLKTYTFHLRSDVKSSLGNTLSADDVVWSYERNLALKQTGAFMANAMGVTADKQVVKVDQHTVRFELDNPSPIFLKVNAAKLYSGLVDSVAAQEHATSDDPWARDWLSQNTAGFGPYAVTDYRKGQYVHLDVNPHYYGEKPAYSKVVWNAVPTSANRAALLRAGDADIAVKLTPPQIKQAEQAKLSVTSYESNQIKSLQLNTKYGPLADYRVRQAIAYAMPYDEILSSVYLGTAKPVHSPLPTSYPGYTDEYWTYATNVDKARALLRDAGVDGFDLTVSYATNQYDDPLIAPIVKSALGDIGINVTLEGLPQATYFEKVYARKGQAYLMNNWPFVADPGYALGVYWKSTAFNNVGSWSNQQFDRLVDSMLVETADERRLALAKQAQQIYARELPWILLGNPGWHVAHSAGVSGLTWYPNNGVRFEDVKPA</sequence>
<evidence type="ECO:0000256" key="2">
    <source>
        <dbReference type="ARBA" id="ARBA00005695"/>
    </source>
</evidence>
<gene>
    <name evidence="8" type="ORF">GCM10009606_01440</name>
</gene>
<feature type="compositionally biased region" description="Low complexity" evidence="5">
    <location>
        <begin position="28"/>
        <end position="55"/>
    </location>
</feature>
<feature type="signal peptide" evidence="6">
    <location>
        <begin position="1"/>
        <end position="18"/>
    </location>
</feature>
<dbReference type="InterPro" id="IPR006311">
    <property type="entry name" value="TAT_signal"/>
</dbReference>
<feature type="chain" id="PRO_5046022128" evidence="6">
    <location>
        <begin position="19"/>
        <end position="542"/>
    </location>
</feature>
<evidence type="ECO:0000313" key="9">
    <source>
        <dbReference type="Proteomes" id="UP001499979"/>
    </source>
</evidence>
<comment type="similarity">
    <text evidence="2">Belongs to the bacterial solute-binding protein 5 family.</text>
</comment>
<proteinExistence type="inferred from homology"/>
<evidence type="ECO:0000256" key="1">
    <source>
        <dbReference type="ARBA" id="ARBA00004196"/>
    </source>
</evidence>
<dbReference type="Pfam" id="PF00496">
    <property type="entry name" value="SBP_bac_5"/>
    <property type="match status" value="1"/>
</dbReference>
<feature type="region of interest" description="Disordered" evidence="5">
    <location>
        <begin position="28"/>
        <end position="58"/>
    </location>
</feature>
<evidence type="ECO:0000256" key="4">
    <source>
        <dbReference type="ARBA" id="ARBA00022729"/>
    </source>
</evidence>
<protein>
    <submittedName>
        <fullName evidence="8">ABC transporter substrate-binding protein</fullName>
    </submittedName>
</protein>
<evidence type="ECO:0000259" key="7">
    <source>
        <dbReference type="Pfam" id="PF00496"/>
    </source>
</evidence>
<evidence type="ECO:0000256" key="3">
    <source>
        <dbReference type="ARBA" id="ARBA00022448"/>
    </source>
</evidence>
<reference evidence="9" key="1">
    <citation type="journal article" date="2019" name="Int. J. Syst. Evol. Microbiol.">
        <title>The Global Catalogue of Microorganisms (GCM) 10K type strain sequencing project: providing services to taxonomists for standard genome sequencing and annotation.</title>
        <authorList>
            <consortium name="The Broad Institute Genomics Platform"/>
            <consortium name="The Broad Institute Genome Sequencing Center for Infectious Disease"/>
            <person name="Wu L."/>
            <person name="Ma J."/>
        </authorList>
    </citation>
    <scope>NUCLEOTIDE SEQUENCE [LARGE SCALE GENOMIC DNA]</scope>
    <source>
        <strain evidence="9">JCM 11813</strain>
    </source>
</reference>
<comment type="caution">
    <text evidence="8">The sequence shown here is derived from an EMBL/GenBank/DDBJ whole genome shotgun (WGS) entry which is preliminary data.</text>
</comment>
<dbReference type="RefSeq" id="WP_343904752.1">
    <property type="nucleotide sequence ID" value="NZ_BAAAJE010000001.1"/>
</dbReference>
<dbReference type="SUPFAM" id="SSF53850">
    <property type="entry name" value="Periplasmic binding protein-like II"/>
    <property type="match status" value="1"/>
</dbReference>
<dbReference type="CDD" id="cd08512">
    <property type="entry name" value="PBP2_NikA_DppA_OppA_like_7"/>
    <property type="match status" value="1"/>
</dbReference>
<evidence type="ECO:0000313" key="8">
    <source>
        <dbReference type="EMBL" id="GAA1125455.1"/>
    </source>
</evidence>
<name>A0ABP4EVI2_9ACTN</name>
<feature type="domain" description="Solute-binding protein family 5" evidence="7">
    <location>
        <begin position="102"/>
        <end position="464"/>
    </location>
</feature>
<evidence type="ECO:0000256" key="5">
    <source>
        <dbReference type="SAM" id="MobiDB-lite"/>
    </source>
</evidence>
<keyword evidence="4 6" id="KW-0732">Signal</keyword>
<comment type="subcellular location">
    <subcellularLocation>
        <location evidence="1">Cell envelope</location>
    </subcellularLocation>
</comment>
<dbReference type="InterPro" id="IPR039424">
    <property type="entry name" value="SBP_5"/>
</dbReference>
<dbReference type="Gene3D" id="3.10.105.10">
    <property type="entry name" value="Dipeptide-binding Protein, Domain 3"/>
    <property type="match status" value="1"/>
</dbReference>
<accession>A0ABP4EVI2</accession>
<evidence type="ECO:0000256" key="6">
    <source>
        <dbReference type="SAM" id="SignalP"/>
    </source>
</evidence>
<dbReference type="InterPro" id="IPR019546">
    <property type="entry name" value="TAT_signal_bac_arc"/>
</dbReference>